<dbReference type="InterPro" id="IPR014780">
    <property type="entry name" value="tRNA_psdUridine_synth_TruB"/>
</dbReference>
<evidence type="ECO:0000256" key="4">
    <source>
        <dbReference type="ARBA" id="ARBA00023235"/>
    </source>
</evidence>
<dbReference type="NCBIfam" id="TIGR00431">
    <property type="entry name" value="TruB"/>
    <property type="match status" value="1"/>
</dbReference>
<evidence type="ECO:0000259" key="6">
    <source>
        <dbReference type="Pfam" id="PF01509"/>
    </source>
</evidence>
<feature type="domain" description="Pseudouridine synthase II N-terminal" evidence="6">
    <location>
        <begin position="41"/>
        <end position="190"/>
    </location>
</feature>
<dbReference type="GO" id="GO:0160148">
    <property type="term" value="F:tRNA pseudouridine(55) synthase activity"/>
    <property type="evidence" value="ECO:0007669"/>
    <property type="project" value="UniProtKB-EC"/>
</dbReference>
<dbReference type="AlphaFoldDB" id="A0AAE3QTV1"/>
<dbReference type="EC" id="5.4.99.25" evidence="5"/>
<comment type="similarity">
    <text evidence="2 5">Belongs to the pseudouridine synthase TruB family. Type 1 subfamily.</text>
</comment>
<feature type="active site" description="Nucleophile" evidence="5">
    <location>
        <position position="54"/>
    </location>
</feature>
<comment type="catalytic activity">
    <reaction evidence="1 5">
        <text>uridine(55) in tRNA = pseudouridine(55) in tRNA</text>
        <dbReference type="Rhea" id="RHEA:42532"/>
        <dbReference type="Rhea" id="RHEA-COMP:10101"/>
        <dbReference type="Rhea" id="RHEA-COMP:10102"/>
        <dbReference type="ChEBI" id="CHEBI:65314"/>
        <dbReference type="ChEBI" id="CHEBI:65315"/>
        <dbReference type="EC" id="5.4.99.25"/>
    </reaction>
</comment>
<comment type="caution">
    <text evidence="7">The sequence shown here is derived from an EMBL/GenBank/DDBJ whole genome shotgun (WGS) entry which is preliminary data.</text>
</comment>
<dbReference type="InterPro" id="IPR020103">
    <property type="entry name" value="PsdUridine_synth_cat_dom_sf"/>
</dbReference>
<keyword evidence="4 5" id="KW-0413">Isomerase</keyword>
<dbReference type="PANTHER" id="PTHR13767">
    <property type="entry name" value="TRNA-PSEUDOURIDINE SYNTHASE"/>
    <property type="match status" value="1"/>
</dbReference>
<dbReference type="Proteomes" id="UP001241110">
    <property type="component" value="Unassembled WGS sequence"/>
</dbReference>
<reference evidence="7" key="1">
    <citation type="submission" date="2023-05" db="EMBL/GenBank/DDBJ databases">
        <authorList>
            <person name="Zhang X."/>
        </authorList>
    </citation>
    <scope>NUCLEOTIDE SEQUENCE</scope>
    <source>
        <strain evidence="7">YF14B1</strain>
    </source>
</reference>
<proteinExistence type="inferred from homology"/>
<dbReference type="GO" id="GO:1990481">
    <property type="term" value="P:mRNA pseudouridine synthesis"/>
    <property type="evidence" value="ECO:0007669"/>
    <property type="project" value="TreeGrafter"/>
</dbReference>
<evidence type="ECO:0000256" key="2">
    <source>
        <dbReference type="ARBA" id="ARBA00005642"/>
    </source>
</evidence>
<evidence type="ECO:0000256" key="5">
    <source>
        <dbReference type="HAMAP-Rule" id="MF_01080"/>
    </source>
</evidence>
<dbReference type="CDD" id="cd02573">
    <property type="entry name" value="PseudoU_synth_EcTruB"/>
    <property type="match status" value="1"/>
</dbReference>
<evidence type="ECO:0000256" key="1">
    <source>
        <dbReference type="ARBA" id="ARBA00000385"/>
    </source>
</evidence>
<evidence type="ECO:0000313" key="7">
    <source>
        <dbReference type="EMBL" id="MDJ1485362.1"/>
    </source>
</evidence>
<dbReference type="GO" id="GO:0031119">
    <property type="term" value="P:tRNA pseudouridine synthesis"/>
    <property type="evidence" value="ECO:0007669"/>
    <property type="project" value="UniProtKB-UniRule"/>
</dbReference>
<gene>
    <name evidence="5 7" type="primary">truB</name>
    <name evidence="7" type="ORF">QNI16_33030</name>
</gene>
<dbReference type="EMBL" id="JASJOS010000019">
    <property type="protein sequence ID" value="MDJ1485362.1"/>
    <property type="molecule type" value="Genomic_DNA"/>
</dbReference>
<comment type="function">
    <text evidence="5">Responsible for synthesis of pseudouridine from uracil-55 in the psi GC loop of transfer RNAs.</text>
</comment>
<dbReference type="RefSeq" id="WP_313987818.1">
    <property type="nucleotide sequence ID" value="NZ_JASJOS010000019.1"/>
</dbReference>
<sequence>MSDSTSLTSNQPIPPNPGQVILINKPLRWTSFDVVKKLKFAIKAKKIGHAGTLDPLATGLLILCTEKMTKQIDTYQAQEKEYTGKLVLGKTTPSIDLETEFDAEYPTDHITVEKIHEAAQKLTGEIQQIPPIFSAIRIDGKRAYHKARKGKTEADVEIKPRTVLISAFEITQIQLPEVSFRIVCSKGTYIRSMVRDFGQLLESGAYMSELCRTRIGEFRLENAQSIEDFINLHKKDV</sequence>
<accession>A0AAE3QTV1</accession>
<organism evidence="7 8">
    <name type="scientific">Xanthocytophaga flava</name>
    <dbReference type="NCBI Taxonomy" id="3048013"/>
    <lineage>
        <taxon>Bacteria</taxon>
        <taxon>Pseudomonadati</taxon>
        <taxon>Bacteroidota</taxon>
        <taxon>Cytophagia</taxon>
        <taxon>Cytophagales</taxon>
        <taxon>Rhodocytophagaceae</taxon>
        <taxon>Xanthocytophaga</taxon>
    </lineage>
</organism>
<dbReference type="Gene3D" id="3.30.2350.10">
    <property type="entry name" value="Pseudouridine synthase"/>
    <property type="match status" value="1"/>
</dbReference>
<evidence type="ECO:0000256" key="3">
    <source>
        <dbReference type="ARBA" id="ARBA00022694"/>
    </source>
</evidence>
<dbReference type="SUPFAM" id="SSF55120">
    <property type="entry name" value="Pseudouridine synthase"/>
    <property type="match status" value="1"/>
</dbReference>
<dbReference type="InterPro" id="IPR002501">
    <property type="entry name" value="PsdUridine_synth_N"/>
</dbReference>
<evidence type="ECO:0000313" key="8">
    <source>
        <dbReference type="Proteomes" id="UP001241110"/>
    </source>
</evidence>
<keyword evidence="3 5" id="KW-0819">tRNA processing</keyword>
<dbReference type="GO" id="GO:0003723">
    <property type="term" value="F:RNA binding"/>
    <property type="evidence" value="ECO:0007669"/>
    <property type="project" value="InterPro"/>
</dbReference>
<name>A0AAE3QTV1_9BACT</name>
<dbReference type="HAMAP" id="MF_01080">
    <property type="entry name" value="TruB_bact"/>
    <property type="match status" value="1"/>
</dbReference>
<dbReference type="PANTHER" id="PTHR13767:SF2">
    <property type="entry name" value="PSEUDOURIDYLATE SYNTHASE TRUB1"/>
    <property type="match status" value="1"/>
</dbReference>
<dbReference type="Pfam" id="PF01509">
    <property type="entry name" value="TruB_N"/>
    <property type="match status" value="1"/>
</dbReference>
<protein>
    <recommendedName>
        <fullName evidence="5">tRNA pseudouridine synthase B</fullName>
        <ecNumber evidence="5">5.4.99.25</ecNumber>
    </recommendedName>
    <alternativeName>
        <fullName evidence="5">tRNA pseudouridine(55) synthase</fullName>
        <shortName evidence="5">Psi55 synthase</shortName>
    </alternativeName>
    <alternativeName>
        <fullName evidence="5">tRNA pseudouridylate synthase</fullName>
    </alternativeName>
    <alternativeName>
        <fullName evidence="5">tRNA-uridine isomerase</fullName>
    </alternativeName>
</protein>